<evidence type="ECO:0000256" key="4">
    <source>
        <dbReference type="ARBA" id="ARBA00004496"/>
    </source>
</evidence>
<dbReference type="Proteomes" id="UP000823388">
    <property type="component" value="Chromosome 1N"/>
</dbReference>
<keyword evidence="6" id="KW-0217">Developmental protein</keyword>
<keyword evidence="10 14" id="KW-1133">Transmembrane helix</keyword>
<evidence type="ECO:0000256" key="13">
    <source>
        <dbReference type="SAM" id="MobiDB-lite"/>
    </source>
</evidence>
<dbReference type="GO" id="GO:0005634">
    <property type="term" value="C:nucleus"/>
    <property type="evidence" value="ECO:0007669"/>
    <property type="project" value="UniProtKB-SubCell"/>
</dbReference>
<comment type="subcellular location">
    <subcellularLocation>
        <location evidence="4">Cytoplasm</location>
    </subcellularLocation>
    <subcellularLocation>
        <location evidence="3">Endoplasmic reticulum</location>
    </subcellularLocation>
    <subcellularLocation>
        <location evidence="2">Membrane</location>
        <topology evidence="2">Multi-pass membrane protein</topology>
    </subcellularLocation>
    <subcellularLocation>
        <location evidence="1">Nucleus</location>
    </subcellularLocation>
</comment>
<evidence type="ECO:0000313" key="15">
    <source>
        <dbReference type="EMBL" id="KAG2651644.1"/>
    </source>
</evidence>
<dbReference type="PANTHER" id="PTHR36023">
    <property type="entry name" value="ARGOS-LIKE PROTEIN"/>
    <property type="match status" value="1"/>
</dbReference>
<feature type="transmembrane region" description="Helical" evidence="14">
    <location>
        <begin position="59"/>
        <end position="82"/>
    </location>
</feature>
<evidence type="ECO:0000256" key="5">
    <source>
        <dbReference type="ARBA" id="ARBA00006891"/>
    </source>
</evidence>
<proteinExistence type="inferred from homology"/>
<reference evidence="15" key="1">
    <citation type="submission" date="2020-05" db="EMBL/GenBank/DDBJ databases">
        <title>WGS assembly of Panicum virgatum.</title>
        <authorList>
            <person name="Lovell J.T."/>
            <person name="Jenkins J."/>
            <person name="Shu S."/>
            <person name="Juenger T.E."/>
            <person name="Schmutz J."/>
        </authorList>
    </citation>
    <scope>NUCLEOTIDE SEQUENCE</scope>
    <source>
        <strain evidence="15">AP13</strain>
    </source>
</reference>
<evidence type="ECO:0000256" key="6">
    <source>
        <dbReference type="ARBA" id="ARBA00022473"/>
    </source>
</evidence>
<evidence type="ECO:0000256" key="14">
    <source>
        <dbReference type="SAM" id="Phobius"/>
    </source>
</evidence>
<evidence type="ECO:0000256" key="9">
    <source>
        <dbReference type="ARBA" id="ARBA00022824"/>
    </source>
</evidence>
<protein>
    <recommendedName>
        <fullName evidence="17">ARGOS-like protein</fullName>
    </recommendedName>
</protein>
<evidence type="ECO:0000256" key="7">
    <source>
        <dbReference type="ARBA" id="ARBA00022490"/>
    </source>
</evidence>
<accession>A0A8T0X2T7</accession>
<sequence>MDNQRHLSSKRRGARDRPLMPSSLTSPPGGRTTTAHHLVPGRRKYHDDPSTPRGFCAKYFSVESCLLLALITVLLLVLPLVLPPLPPPPLAVLLVPVALLGVLLALALMPAAGARNEVVDPASYL</sequence>
<name>A0A8T0X2T7_PANVG</name>
<feature type="region of interest" description="Disordered" evidence="13">
    <location>
        <begin position="1"/>
        <end position="50"/>
    </location>
</feature>
<keyword evidence="16" id="KW-1185">Reference proteome</keyword>
<evidence type="ECO:0000256" key="11">
    <source>
        <dbReference type="ARBA" id="ARBA00023136"/>
    </source>
</evidence>
<evidence type="ECO:0000313" key="16">
    <source>
        <dbReference type="Proteomes" id="UP000823388"/>
    </source>
</evidence>
<dbReference type="AlphaFoldDB" id="A0A8T0X2T7"/>
<dbReference type="EMBL" id="CM029038">
    <property type="protein sequence ID" value="KAG2651644.1"/>
    <property type="molecule type" value="Genomic_DNA"/>
</dbReference>
<keyword evidence="7" id="KW-0963">Cytoplasm</keyword>
<evidence type="ECO:0000256" key="1">
    <source>
        <dbReference type="ARBA" id="ARBA00004123"/>
    </source>
</evidence>
<keyword evidence="9" id="KW-0256">Endoplasmic reticulum</keyword>
<dbReference type="GO" id="GO:0046622">
    <property type="term" value="P:positive regulation of organ growth"/>
    <property type="evidence" value="ECO:0007669"/>
    <property type="project" value="InterPro"/>
</dbReference>
<dbReference type="OrthoDB" id="689539at2759"/>
<keyword evidence="11 14" id="KW-0472">Membrane</keyword>
<comment type="similarity">
    <text evidence="5">Belongs to the plant organ size related (OSR) protein family.</text>
</comment>
<dbReference type="GO" id="GO:0009725">
    <property type="term" value="P:response to hormone"/>
    <property type="evidence" value="ECO:0007669"/>
    <property type="project" value="UniProtKB-ARBA"/>
</dbReference>
<evidence type="ECO:0000256" key="2">
    <source>
        <dbReference type="ARBA" id="ARBA00004141"/>
    </source>
</evidence>
<evidence type="ECO:0000256" key="8">
    <source>
        <dbReference type="ARBA" id="ARBA00022692"/>
    </source>
</evidence>
<dbReference type="InterPro" id="IPR037468">
    <property type="entry name" value="ARGOS/ARL/OSR1"/>
</dbReference>
<gene>
    <name evidence="15" type="ORF">PVAP13_1NG300700</name>
</gene>
<dbReference type="GO" id="GO:0016020">
    <property type="term" value="C:membrane"/>
    <property type="evidence" value="ECO:0007669"/>
    <property type="project" value="UniProtKB-SubCell"/>
</dbReference>
<evidence type="ECO:0000256" key="10">
    <source>
        <dbReference type="ARBA" id="ARBA00022989"/>
    </source>
</evidence>
<keyword evidence="8 14" id="KW-0812">Transmembrane</keyword>
<evidence type="ECO:0008006" key="17">
    <source>
        <dbReference type="Google" id="ProtNLM"/>
    </source>
</evidence>
<evidence type="ECO:0000256" key="12">
    <source>
        <dbReference type="ARBA" id="ARBA00023242"/>
    </source>
</evidence>
<dbReference type="GO" id="GO:0005783">
    <property type="term" value="C:endoplasmic reticulum"/>
    <property type="evidence" value="ECO:0007669"/>
    <property type="project" value="UniProtKB-SubCell"/>
</dbReference>
<feature type="transmembrane region" description="Helical" evidence="14">
    <location>
        <begin position="88"/>
        <end position="108"/>
    </location>
</feature>
<evidence type="ECO:0000256" key="3">
    <source>
        <dbReference type="ARBA" id="ARBA00004240"/>
    </source>
</evidence>
<organism evidence="15 16">
    <name type="scientific">Panicum virgatum</name>
    <name type="common">Blackwell switchgrass</name>
    <dbReference type="NCBI Taxonomy" id="38727"/>
    <lineage>
        <taxon>Eukaryota</taxon>
        <taxon>Viridiplantae</taxon>
        <taxon>Streptophyta</taxon>
        <taxon>Embryophyta</taxon>
        <taxon>Tracheophyta</taxon>
        <taxon>Spermatophyta</taxon>
        <taxon>Magnoliopsida</taxon>
        <taxon>Liliopsida</taxon>
        <taxon>Poales</taxon>
        <taxon>Poaceae</taxon>
        <taxon>PACMAD clade</taxon>
        <taxon>Panicoideae</taxon>
        <taxon>Panicodae</taxon>
        <taxon>Paniceae</taxon>
        <taxon>Panicinae</taxon>
        <taxon>Panicum</taxon>
        <taxon>Panicum sect. Hiantes</taxon>
    </lineage>
</organism>
<keyword evidence="12" id="KW-0539">Nucleus</keyword>
<feature type="compositionally biased region" description="Polar residues" evidence="13">
    <location>
        <begin position="22"/>
        <end position="35"/>
    </location>
</feature>
<dbReference type="PANTHER" id="PTHR36023:SF1">
    <property type="entry name" value="PROTEIN AUXIN-REGULATED GENE INVOLVED IN ORGAN SIZE"/>
    <property type="match status" value="1"/>
</dbReference>
<comment type="caution">
    <text evidence="15">The sequence shown here is derived from an EMBL/GenBank/DDBJ whole genome shotgun (WGS) entry which is preliminary data.</text>
</comment>